<organism evidence="5">
    <name type="scientific">Perkinsus marinus (strain ATCC 50983 / TXsc)</name>
    <dbReference type="NCBI Taxonomy" id="423536"/>
    <lineage>
        <taxon>Eukaryota</taxon>
        <taxon>Sar</taxon>
        <taxon>Alveolata</taxon>
        <taxon>Perkinsozoa</taxon>
        <taxon>Perkinsea</taxon>
        <taxon>Perkinsida</taxon>
        <taxon>Perkinsidae</taxon>
        <taxon>Perkinsus</taxon>
    </lineage>
</organism>
<dbReference type="RefSeq" id="XP_002775450.1">
    <property type="nucleotide sequence ID" value="XM_002775404.1"/>
</dbReference>
<dbReference type="AlphaFoldDB" id="C5L704"/>
<dbReference type="Proteomes" id="UP000007800">
    <property type="component" value="Unassembled WGS sequence"/>
</dbReference>
<dbReference type="EMBL" id="GG679899">
    <property type="protein sequence ID" value="EER07266.1"/>
    <property type="molecule type" value="Genomic_DNA"/>
</dbReference>
<keyword evidence="1" id="KW-0812">Transmembrane</keyword>
<keyword evidence="5" id="KW-1185">Reference proteome</keyword>
<dbReference type="Gene3D" id="3.30.2010.10">
    <property type="entry name" value="Metalloproteases ('zincins'), catalytic domain"/>
    <property type="match status" value="1"/>
</dbReference>
<evidence type="ECO:0000259" key="3">
    <source>
        <dbReference type="Pfam" id="PF16491"/>
    </source>
</evidence>
<dbReference type="Pfam" id="PF16491">
    <property type="entry name" value="Peptidase_M48_N"/>
    <property type="match status" value="1"/>
</dbReference>
<feature type="transmembrane region" description="Helical" evidence="1">
    <location>
        <begin position="108"/>
        <end position="131"/>
    </location>
</feature>
<name>C5L704_PERM5</name>
<dbReference type="GeneID" id="9060035"/>
<dbReference type="GO" id="GO:0008233">
    <property type="term" value="F:peptidase activity"/>
    <property type="evidence" value="ECO:0007669"/>
    <property type="project" value="UniProtKB-KW"/>
</dbReference>
<feature type="domain" description="CAAX prenyl protease 1 N-terminal" evidence="3">
    <location>
        <begin position="35"/>
        <end position="209"/>
    </location>
</feature>
<evidence type="ECO:0000313" key="5">
    <source>
        <dbReference type="Proteomes" id="UP000007800"/>
    </source>
</evidence>
<feature type="transmembrane region" description="Helical" evidence="1">
    <location>
        <begin position="179"/>
        <end position="199"/>
    </location>
</feature>
<feature type="signal peptide" evidence="2">
    <location>
        <begin position="1"/>
        <end position="15"/>
    </location>
</feature>
<proteinExistence type="predicted"/>
<dbReference type="GO" id="GO:0006508">
    <property type="term" value="P:proteolysis"/>
    <property type="evidence" value="ECO:0007669"/>
    <property type="project" value="UniProtKB-KW"/>
</dbReference>
<gene>
    <name evidence="4" type="ORF">Pmar_PMAR020425</name>
</gene>
<evidence type="ECO:0000256" key="1">
    <source>
        <dbReference type="SAM" id="Phobius"/>
    </source>
</evidence>
<evidence type="ECO:0000313" key="4">
    <source>
        <dbReference type="EMBL" id="EER07266.1"/>
    </source>
</evidence>
<keyword evidence="1" id="KW-1133">Transmembrane helix</keyword>
<dbReference type="OrthoDB" id="360839at2759"/>
<accession>C5L704</accession>
<feature type="transmembrane region" description="Helical" evidence="1">
    <location>
        <begin position="66"/>
        <end position="88"/>
    </location>
</feature>
<keyword evidence="4" id="KW-0378">Hydrolase</keyword>
<feature type="transmembrane region" description="Helical" evidence="1">
    <location>
        <begin position="152"/>
        <end position="173"/>
    </location>
</feature>
<dbReference type="PANTHER" id="PTHR10120">
    <property type="entry name" value="CAAX PRENYL PROTEASE 1"/>
    <property type="match status" value="1"/>
</dbReference>
<sequence>MSLLTATGFFRSAWLCTVLIQNTIDEYLEFRQLKKNAGTKMPHEVKGLVDEETFVKSQKYNYDKRLFGMLVSFLEMLFDIWVTLRVTGALFVWTGTVVSPENEYMRTILWFIVGSWMNNVIAIPIAAYRTFVIEQRHGFNRMTAKLFITDLVKSEIISMVFVFLLVPPVIYLIRWGGEYFYVYVWVFAQVVVVVMMFVYPAIIQPLFNKYEPLHDMQLREKIEALAASHHFPLTKLFQVLWWTFEFQADRFSVDDGRSGDLKTALTKLQKDNLGDMDPDRLYAWVKYTHPAIVERLRGIEDAQALYEKRGGKPAAIFETSKDKEDGVLVEKEDVPADAGLRERK</sequence>
<dbReference type="InterPro" id="IPR032456">
    <property type="entry name" value="Peptidase_M48_N"/>
</dbReference>
<evidence type="ECO:0000256" key="2">
    <source>
        <dbReference type="SAM" id="SignalP"/>
    </source>
</evidence>
<reference evidence="4 5" key="1">
    <citation type="submission" date="2008-07" db="EMBL/GenBank/DDBJ databases">
        <authorList>
            <person name="El-Sayed N."/>
            <person name="Caler E."/>
            <person name="Inman J."/>
            <person name="Amedeo P."/>
            <person name="Hass B."/>
            <person name="Wortman J."/>
        </authorList>
    </citation>
    <scope>NUCLEOTIDE SEQUENCE [LARGE SCALE GENOMIC DNA]</scope>
    <source>
        <strain evidence="5">ATCC 50983 / TXsc</strain>
    </source>
</reference>
<protein>
    <submittedName>
        <fullName evidence="4">Caax prenyl protease ste24, putative</fullName>
    </submittedName>
</protein>
<feature type="chain" id="PRO_5012248999" evidence="2">
    <location>
        <begin position="16"/>
        <end position="344"/>
    </location>
</feature>
<keyword evidence="4" id="KW-0645">Protease</keyword>
<dbReference type="InParanoid" id="C5L704"/>
<keyword evidence="2" id="KW-0732">Signal</keyword>
<keyword evidence="1" id="KW-0472">Membrane</keyword>